<dbReference type="PANTHER" id="PTHR47893">
    <property type="entry name" value="REGULATORY PROTEIN PCHR"/>
    <property type="match status" value="1"/>
</dbReference>
<keyword evidence="1" id="KW-0805">Transcription regulation</keyword>
<dbReference type="SUPFAM" id="SSF46689">
    <property type="entry name" value="Homeodomain-like"/>
    <property type="match status" value="2"/>
</dbReference>
<dbReference type="InterPro" id="IPR053142">
    <property type="entry name" value="PchR_regulatory_protein"/>
</dbReference>
<evidence type="ECO:0000256" key="2">
    <source>
        <dbReference type="ARBA" id="ARBA00023125"/>
    </source>
</evidence>
<dbReference type="SMART" id="SM00342">
    <property type="entry name" value="HTH_ARAC"/>
    <property type="match status" value="1"/>
</dbReference>
<gene>
    <name evidence="5" type="ORF">IQ241_00650</name>
</gene>
<evidence type="ECO:0000313" key="5">
    <source>
        <dbReference type="EMBL" id="MBE9075821.1"/>
    </source>
</evidence>
<dbReference type="GO" id="GO:0043565">
    <property type="term" value="F:sequence-specific DNA binding"/>
    <property type="evidence" value="ECO:0007669"/>
    <property type="project" value="InterPro"/>
</dbReference>
<dbReference type="InterPro" id="IPR018060">
    <property type="entry name" value="HTH_AraC"/>
</dbReference>
<organism evidence="5 6">
    <name type="scientific">Vasconcelosia minhoensis LEGE 07310</name>
    <dbReference type="NCBI Taxonomy" id="915328"/>
    <lineage>
        <taxon>Bacteria</taxon>
        <taxon>Bacillati</taxon>
        <taxon>Cyanobacteriota</taxon>
        <taxon>Cyanophyceae</taxon>
        <taxon>Nodosilineales</taxon>
        <taxon>Cymatolegaceae</taxon>
        <taxon>Vasconcelosia</taxon>
        <taxon>Vasconcelosia minhoensis</taxon>
    </lineage>
</organism>
<feature type="domain" description="HTH araC/xylS-type" evidence="4">
    <location>
        <begin position="118"/>
        <end position="215"/>
    </location>
</feature>
<accession>A0A8J7A8D1</accession>
<dbReference type="Proteomes" id="UP000636505">
    <property type="component" value="Unassembled WGS sequence"/>
</dbReference>
<proteinExistence type="predicted"/>
<dbReference type="PANTHER" id="PTHR47893:SF1">
    <property type="entry name" value="REGULATORY PROTEIN PCHR"/>
    <property type="match status" value="1"/>
</dbReference>
<protein>
    <submittedName>
        <fullName evidence="5">Helix-turn-helix transcriptional regulator</fullName>
    </submittedName>
</protein>
<dbReference type="Gene3D" id="1.10.10.60">
    <property type="entry name" value="Homeodomain-like"/>
    <property type="match status" value="2"/>
</dbReference>
<keyword evidence="2" id="KW-0238">DNA-binding</keyword>
<dbReference type="InterPro" id="IPR009057">
    <property type="entry name" value="Homeodomain-like_sf"/>
</dbReference>
<dbReference type="PRINTS" id="PR00032">
    <property type="entry name" value="HTHARAC"/>
</dbReference>
<reference evidence="5" key="1">
    <citation type="submission" date="2020-10" db="EMBL/GenBank/DDBJ databases">
        <authorList>
            <person name="Castelo-Branco R."/>
            <person name="Eusebio N."/>
            <person name="Adriana R."/>
            <person name="Vieira A."/>
            <person name="Brugerolle De Fraissinette N."/>
            <person name="Rezende De Castro R."/>
            <person name="Schneider M.P."/>
            <person name="Vasconcelos V."/>
            <person name="Leao P.N."/>
        </authorList>
    </citation>
    <scope>NUCLEOTIDE SEQUENCE</scope>
    <source>
        <strain evidence="5">LEGE 07310</strain>
    </source>
</reference>
<dbReference type="Pfam" id="PF12833">
    <property type="entry name" value="HTH_18"/>
    <property type="match status" value="1"/>
</dbReference>
<dbReference type="PROSITE" id="PS01124">
    <property type="entry name" value="HTH_ARAC_FAMILY_2"/>
    <property type="match status" value="1"/>
</dbReference>
<dbReference type="PROSITE" id="PS00041">
    <property type="entry name" value="HTH_ARAC_FAMILY_1"/>
    <property type="match status" value="1"/>
</dbReference>
<evidence type="ECO:0000259" key="4">
    <source>
        <dbReference type="PROSITE" id="PS01124"/>
    </source>
</evidence>
<evidence type="ECO:0000256" key="3">
    <source>
        <dbReference type="ARBA" id="ARBA00023163"/>
    </source>
</evidence>
<dbReference type="GO" id="GO:0003700">
    <property type="term" value="F:DNA-binding transcription factor activity"/>
    <property type="evidence" value="ECO:0007669"/>
    <property type="project" value="InterPro"/>
</dbReference>
<evidence type="ECO:0000313" key="6">
    <source>
        <dbReference type="Proteomes" id="UP000636505"/>
    </source>
</evidence>
<keyword evidence="3" id="KW-0804">Transcription</keyword>
<dbReference type="InterPro" id="IPR018062">
    <property type="entry name" value="HTH_AraC-typ_CS"/>
</dbReference>
<keyword evidence="6" id="KW-1185">Reference proteome</keyword>
<dbReference type="InterPro" id="IPR020449">
    <property type="entry name" value="Tscrpt_reg_AraC-type_HTH"/>
</dbReference>
<name>A0A8J7A8D1_9CYAN</name>
<evidence type="ECO:0000256" key="1">
    <source>
        <dbReference type="ARBA" id="ARBA00023015"/>
    </source>
</evidence>
<dbReference type="AlphaFoldDB" id="A0A8J7A8D1"/>
<sequence>MEDWAADQQISRVQVCFDPAEFLQSFSPAQLAALPVEIQRAATGERIQPYYYQGAMTAAMQTVVHQILHCPYQGLMRRLFLESKALELLTLRFCQFTEQAQTSTQKSELKPDDIERIHQARNILINQFDQPPTLIELARQVAINDHKLKQGFRQVFGTTVFGYLHNYRLEKAQHLLAAGERVIDVTHKIGFADRSHFAVAFRKKFGLNPGEYARQRRHNSKGA</sequence>
<comment type="caution">
    <text evidence="5">The sequence shown here is derived from an EMBL/GenBank/DDBJ whole genome shotgun (WGS) entry which is preliminary data.</text>
</comment>
<dbReference type="EMBL" id="JADEXG010000001">
    <property type="protein sequence ID" value="MBE9075821.1"/>
    <property type="molecule type" value="Genomic_DNA"/>
</dbReference>